<dbReference type="InterPro" id="IPR057955">
    <property type="entry name" value="SF0329-like"/>
</dbReference>
<dbReference type="AlphaFoldDB" id="A0AAX0AYB6"/>
<dbReference type="RefSeq" id="WP_173710567.1">
    <property type="nucleotide sequence ID" value="NZ_JABSWW010000001.1"/>
</dbReference>
<dbReference type="EMBL" id="JABSWW010000001">
    <property type="protein sequence ID" value="NRT87892.1"/>
    <property type="molecule type" value="Genomic_DNA"/>
</dbReference>
<sequence length="170" mass="20515">MEHYKSWSGIKGRLEESLCDPLKNRITYFLTRYHKVHDAYGRAAIRLEGKELVCFSWIEMYRQEYAVSQITRKNLACSYKEAEDTLKSDWDKNCTYYDMDFLEAVQKFFHLSIQDALVSDNYIIKVLAVLDRRIGKRTLKQICMKMEYLNYPDWVQQFYQLRLDFERITL</sequence>
<accession>A0AAX0AYB6</accession>
<organism evidence="1 2">
    <name type="scientific">Clostridium beijerinckii</name>
    <name type="common">Clostridium MP</name>
    <dbReference type="NCBI Taxonomy" id="1520"/>
    <lineage>
        <taxon>Bacteria</taxon>
        <taxon>Bacillati</taxon>
        <taxon>Bacillota</taxon>
        <taxon>Clostridia</taxon>
        <taxon>Eubacteriales</taxon>
        <taxon>Clostridiaceae</taxon>
        <taxon>Clostridium</taxon>
    </lineage>
</organism>
<gene>
    <name evidence="1" type="ORF">B0H41_001571</name>
</gene>
<name>A0AAX0AYB6_CLOBE</name>
<comment type="caution">
    <text evidence="1">The sequence shown here is derived from an EMBL/GenBank/DDBJ whole genome shotgun (WGS) entry which is preliminary data.</text>
</comment>
<dbReference type="Proteomes" id="UP001193748">
    <property type="component" value="Unassembled WGS sequence"/>
</dbReference>
<reference evidence="1" key="2">
    <citation type="journal article" date="2022" name="Nat. Biotechnol.">
        <title>Carbon-negative production of acetone and isopropanol by gas fermentation at industrial pilot scale.</title>
        <authorList>
            <person name="Liew F.E."/>
            <person name="Nogle R."/>
            <person name="Abdalla T."/>
            <person name="Rasor B.J."/>
            <person name="Canter C."/>
            <person name="Jensen R.O."/>
            <person name="Wang L."/>
            <person name="Strutz J."/>
            <person name="Chirania P."/>
            <person name="De Tissera S."/>
            <person name="Mueller A.P."/>
            <person name="Ruan Z."/>
            <person name="Gao A."/>
            <person name="Tran L."/>
            <person name="Engle N.L."/>
            <person name="Bromley J.C."/>
            <person name="Daniell J."/>
            <person name="Conrado R."/>
            <person name="Tschaplinski T.J."/>
            <person name="Giannone R.J."/>
            <person name="Hettich R.L."/>
            <person name="Karim A.S."/>
            <person name="Simpson S.D."/>
            <person name="Brown S.D."/>
            <person name="Leang C."/>
            <person name="Jewett M.C."/>
            <person name="Kopke M."/>
        </authorList>
    </citation>
    <scope>NUCLEOTIDE SEQUENCE</scope>
    <source>
        <strain evidence="1">DJ080</strain>
    </source>
</reference>
<reference evidence="1" key="1">
    <citation type="submission" date="2020-05" db="EMBL/GenBank/DDBJ databases">
        <authorList>
            <person name="Brown S."/>
            <person name="Huntemann M."/>
            <person name="Clum A."/>
            <person name="Spunde A."/>
            <person name="Palaniappan K."/>
            <person name="Ritter S."/>
            <person name="Mikhailova N."/>
            <person name="Chen I.-M."/>
            <person name="Stamatis D."/>
            <person name="Reddy T."/>
            <person name="O'Malley R."/>
            <person name="Daum C."/>
            <person name="Shapiro N."/>
            <person name="Ivanova N."/>
            <person name="Kyrpides N."/>
            <person name="Woyke T."/>
        </authorList>
    </citation>
    <scope>NUCLEOTIDE SEQUENCE</scope>
    <source>
        <strain evidence="1">DJ080</strain>
    </source>
</reference>
<evidence type="ECO:0000313" key="1">
    <source>
        <dbReference type="EMBL" id="NRT87892.1"/>
    </source>
</evidence>
<dbReference type="Pfam" id="PF25753">
    <property type="entry name" value="SF0329"/>
    <property type="match status" value="1"/>
</dbReference>
<evidence type="ECO:0000313" key="2">
    <source>
        <dbReference type="Proteomes" id="UP001193748"/>
    </source>
</evidence>
<proteinExistence type="predicted"/>
<protein>
    <submittedName>
        <fullName evidence="1">Uncharacterized protein</fullName>
    </submittedName>
</protein>